<accession>A0A9X1X8F1</accession>
<keyword evidence="1" id="KW-0175">Coiled coil</keyword>
<dbReference type="AlphaFoldDB" id="A0A9X1X8F1"/>
<organism evidence="2 3">
    <name type="scientific">Mucilaginibacter straminoryzae</name>
    <dbReference type="NCBI Taxonomy" id="2932774"/>
    <lineage>
        <taxon>Bacteria</taxon>
        <taxon>Pseudomonadati</taxon>
        <taxon>Bacteroidota</taxon>
        <taxon>Sphingobacteriia</taxon>
        <taxon>Sphingobacteriales</taxon>
        <taxon>Sphingobacteriaceae</taxon>
        <taxon>Mucilaginibacter</taxon>
    </lineage>
</organism>
<evidence type="ECO:0000256" key="1">
    <source>
        <dbReference type="SAM" id="Coils"/>
    </source>
</evidence>
<evidence type="ECO:0000313" key="2">
    <source>
        <dbReference type="EMBL" id="MCJ8212065.1"/>
    </source>
</evidence>
<feature type="coiled-coil region" evidence="1">
    <location>
        <begin position="130"/>
        <end position="157"/>
    </location>
</feature>
<evidence type="ECO:0000313" key="3">
    <source>
        <dbReference type="Proteomes" id="UP001139450"/>
    </source>
</evidence>
<dbReference type="EMBL" id="JALJEJ010000018">
    <property type="protein sequence ID" value="MCJ8212065.1"/>
    <property type="molecule type" value="Genomic_DNA"/>
</dbReference>
<keyword evidence="3" id="KW-1185">Reference proteome</keyword>
<sequence length="253" mass="29788">MSAPGQYFKFRNPFDFSPHRYEIGNPVIQNRSLEDNFYLLKVYKLSEKDFGVYYQFHLNYFSESHPNGEELFFDHVLDIVTTRINYFKRQNPISPKYAQNMANVRKLEAFLAFLKTIDHWHKLEPIESVVAEKDREIDNLKDRIIELESLLKDATRHDTSEKINITKGNIAAFMDLVKQLQDLVTPENGKLVNSQTQAPWYKMIAKYFKHGDKDISIDTARNYFPAQKDDKPAKFIEIAEKDKLFKIIPKDNK</sequence>
<comment type="caution">
    <text evidence="2">The sequence shown here is derived from an EMBL/GenBank/DDBJ whole genome shotgun (WGS) entry which is preliminary data.</text>
</comment>
<protein>
    <submittedName>
        <fullName evidence="2">Uncharacterized protein</fullName>
    </submittedName>
</protein>
<dbReference type="RefSeq" id="WP_245133289.1">
    <property type="nucleotide sequence ID" value="NZ_JALJEJ010000018.1"/>
</dbReference>
<reference evidence="2" key="1">
    <citation type="submission" date="2022-04" db="EMBL/GenBank/DDBJ databases">
        <title>Mucilaginibacter sp. RS28 isolated from freshwater.</title>
        <authorList>
            <person name="Ko S.-R."/>
        </authorList>
    </citation>
    <scope>NUCLEOTIDE SEQUENCE</scope>
    <source>
        <strain evidence="2">RS28</strain>
    </source>
</reference>
<gene>
    <name evidence="2" type="ORF">MUY27_20275</name>
</gene>
<dbReference type="Proteomes" id="UP001139450">
    <property type="component" value="Unassembled WGS sequence"/>
</dbReference>
<name>A0A9X1X8F1_9SPHI</name>
<proteinExistence type="predicted"/>